<dbReference type="SMR" id="A0A377FU04"/>
<name>A0A377FU04_9BACL</name>
<dbReference type="NCBIfam" id="NF011292">
    <property type="entry name" value="PRK14704.1"/>
    <property type="match status" value="1"/>
</dbReference>
<dbReference type="GO" id="GO:0009265">
    <property type="term" value="P:2'-deoxyribonucleotide biosynthetic process"/>
    <property type="evidence" value="ECO:0007669"/>
    <property type="project" value="TreeGrafter"/>
</dbReference>
<dbReference type="NCBIfam" id="TIGR02487">
    <property type="entry name" value="NrdD"/>
    <property type="match status" value="1"/>
</dbReference>
<dbReference type="Gene3D" id="3.20.70.20">
    <property type="match status" value="1"/>
</dbReference>
<dbReference type="STRING" id="1397694.GCA_000702585_02168"/>
<reference evidence="1 2" key="1">
    <citation type="submission" date="2018-06" db="EMBL/GenBank/DDBJ databases">
        <authorList>
            <consortium name="Pathogen Informatics"/>
            <person name="Doyle S."/>
        </authorList>
    </citation>
    <scope>NUCLEOTIDE SEQUENCE [LARGE SCALE GENOMIC DNA]</scope>
    <source>
        <strain evidence="1 2">NCTC13163</strain>
    </source>
</reference>
<dbReference type="PANTHER" id="PTHR21075:SF0">
    <property type="entry name" value="ANAEROBIC RIBONUCLEOSIDE-TRIPHOSPHATE REDUCTASE"/>
    <property type="match status" value="1"/>
</dbReference>
<evidence type="ECO:0000313" key="1">
    <source>
        <dbReference type="EMBL" id="STO08302.1"/>
    </source>
</evidence>
<dbReference type="CDD" id="cd01675">
    <property type="entry name" value="RNR_III"/>
    <property type="match status" value="1"/>
</dbReference>
<dbReference type="InterPro" id="IPR012833">
    <property type="entry name" value="NrdD"/>
</dbReference>
<dbReference type="EMBL" id="UGGP01000001">
    <property type="protein sequence ID" value="STO08302.1"/>
    <property type="molecule type" value="Genomic_DNA"/>
</dbReference>
<protein>
    <submittedName>
        <fullName evidence="1">Anaerobic ribonucleoside-triphosphate reductase</fullName>
        <ecNumber evidence="1">1.17.4.2</ecNumber>
    </submittedName>
</protein>
<dbReference type="PANTHER" id="PTHR21075">
    <property type="entry name" value="ANAEROBIC RIBONUCLEOSIDE-TRIPHOSPHATE REDUCTASE"/>
    <property type="match status" value="1"/>
</dbReference>
<organism evidence="1 2">
    <name type="scientific">Exiguobacterium aurantiacum</name>
    <dbReference type="NCBI Taxonomy" id="33987"/>
    <lineage>
        <taxon>Bacteria</taxon>
        <taxon>Bacillati</taxon>
        <taxon>Bacillota</taxon>
        <taxon>Bacilli</taxon>
        <taxon>Bacillales</taxon>
        <taxon>Bacillales Family XII. Incertae Sedis</taxon>
        <taxon>Exiguobacterium</taxon>
    </lineage>
</organism>
<dbReference type="GO" id="GO:0004748">
    <property type="term" value="F:ribonucleoside-diphosphate reductase activity, thioredoxin disulfide as acceptor"/>
    <property type="evidence" value="ECO:0007669"/>
    <property type="project" value="TreeGrafter"/>
</dbReference>
<dbReference type="GO" id="GO:0031250">
    <property type="term" value="C:anaerobic ribonucleoside-triphosphate reductase complex"/>
    <property type="evidence" value="ECO:0007669"/>
    <property type="project" value="TreeGrafter"/>
</dbReference>
<proteinExistence type="predicted"/>
<gene>
    <name evidence="1" type="primary">nrdD</name>
    <name evidence="1" type="ORF">NCTC13163_01672</name>
</gene>
<dbReference type="AlphaFoldDB" id="A0A377FU04"/>
<dbReference type="EC" id="1.17.4.2" evidence="1"/>
<dbReference type="GO" id="GO:0008998">
    <property type="term" value="F:ribonucleoside-triphosphate reductase (thioredoxin) activity"/>
    <property type="evidence" value="ECO:0007669"/>
    <property type="project" value="UniProtKB-EC"/>
</dbReference>
<evidence type="ECO:0000313" key="2">
    <source>
        <dbReference type="Proteomes" id="UP000254060"/>
    </source>
</evidence>
<dbReference type="Pfam" id="PF13597">
    <property type="entry name" value="NRDD"/>
    <property type="match status" value="1"/>
</dbReference>
<accession>A0A377FU04</accession>
<sequence length="616" mass="68596">MNLVQLYEDVCVLPDQDLVQENANVDGKSPLGKLARLSSEVSKELATTYLLSKRSRQAIADNFLYVHDADYYVTGSTTCCQIPLGDLLANGFHTGHGTIRSPQDIRSAMALASIILQANQNMQHGGQAFPTFDADLAPYVEKTYERHVKRLKSLPVDLSDSQIEAIAEQETVTATYQACEAFIHNANSMHSRGGGQVPFVSINYGTDTSPWGRVFIRELLQATERGLGNGETPIFPIQIFKVKEGVNFNEGDPNVDLFQLACRVTGKRLFPNFSFIDAPFNAAYYDGTPASEVAYMGCRTRVMGNRHGAETSIGRGNLSFSTLNLVKIALVSSDLKSFYETLDTYIDIAIEQLLERFEYQCKRRADEFRFLYAQHVWRGSETLAPDDELREVLKQGTLSVGFIGLAETLRVLVGATHAESRDAERLGLDIVARLAERVKAAAERYDLNFSLLATPAEGLSGKFVIKDQQSFGMIEGVTDRAFYTNSYHVPVYQNVSIREKIRLEAPYHALCDAGHITYVEVDGSLAHNPEAVESIVRLMRQYNIGYGSINHPVDRCGSCGLEGIIDEACPTCGEVEQIERIRRITGYLVGTMDRWNSAKREEEKARVKHDARPIRT</sequence>
<dbReference type="Proteomes" id="UP000254060">
    <property type="component" value="Unassembled WGS sequence"/>
</dbReference>
<dbReference type="GO" id="GO:0006260">
    <property type="term" value="P:DNA replication"/>
    <property type="evidence" value="ECO:0007669"/>
    <property type="project" value="InterPro"/>
</dbReference>
<dbReference type="SUPFAM" id="SSF51998">
    <property type="entry name" value="PFL-like glycyl radical enzymes"/>
    <property type="match status" value="1"/>
</dbReference>
<keyword evidence="1" id="KW-0560">Oxidoreductase</keyword>